<gene>
    <name evidence="5" type="ORF">C7M84_015181</name>
</gene>
<proteinExistence type="predicted"/>
<organism evidence="5 6">
    <name type="scientific">Penaeus vannamei</name>
    <name type="common">Whiteleg shrimp</name>
    <name type="synonym">Litopenaeus vannamei</name>
    <dbReference type="NCBI Taxonomy" id="6689"/>
    <lineage>
        <taxon>Eukaryota</taxon>
        <taxon>Metazoa</taxon>
        <taxon>Ecdysozoa</taxon>
        <taxon>Arthropoda</taxon>
        <taxon>Crustacea</taxon>
        <taxon>Multicrustacea</taxon>
        <taxon>Malacostraca</taxon>
        <taxon>Eumalacostraca</taxon>
        <taxon>Eucarida</taxon>
        <taxon>Decapoda</taxon>
        <taxon>Dendrobranchiata</taxon>
        <taxon>Penaeoidea</taxon>
        <taxon>Penaeidae</taxon>
        <taxon>Penaeus</taxon>
    </lineage>
</organism>
<sequence length="310" mass="35327">MSTLFGFLGKIEDIRLYPTIRDVAIPVQSRICFIKFHDRDSVSVAQHLTNTVFIDRALIVIPFTTGDMPDEQRAMEILGTGGTIPGIGQEAKWPAHVTNQIDGIILRTHDPALAENDLPDYPPLPATTESHKINEIRRTVVFDNLDPTVTTDQLMELAAKAGEVRYLRLGTEMNGARNALVEYSEQPFIIAALKMHNQEHMNRLIKVNHSTVAIIKPQTKSNEAAQREIEEAMRRVKEAQNFIASAIDPVMSFLDSSKEKRSRSRSRTRSRSRRRSRSRSRRSRSRRRTRSHSPRRSRSRTHPGITKRNC</sequence>
<dbReference type="EMBL" id="QCYY01002889">
    <property type="protein sequence ID" value="ROT66769.1"/>
    <property type="molecule type" value="Genomic_DNA"/>
</dbReference>
<name>A0A3R7MPF9_PENVA</name>
<evidence type="ECO:0000259" key="4">
    <source>
        <dbReference type="PROSITE" id="PS50102"/>
    </source>
</evidence>
<dbReference type="InterPro" id="IPR000504">
    <property type="entry name" value="RRM_dom"/>
</dbReference>
<dbReference type="SMART" id="SM00360">
    <property type="entry name" value="RRM"/>
    <property type="match status" value="1"/>
</dbReference>
<dbReference type="PROSITE" id="PS50102">
    <property type="entry name" value="RRM"/>
    <property type="match status" value="1"/>
</dbReference>
<dbReference type="Proteomes" id="UP000283509">
    <property type="component" value="Unassembled WGS sequence"/>
</dbReference>
<feature type="region of interest" description="Disordered" evidence="3">
    <location>
        <begin position="254"/>
        <end position="310"/>
    </location>
</feature>
<dbReference type="PANTHER" id="PTHR32343">
    <property type="entry name" value="SERINE/ARGININE-RICH SPLICING FACTOR"/>
    <property type="match status" value="1"/>
</dbReference>
<evidence type="ECO:0000256" key="2">
    <source>
        <dbReference type="PROSITE-ProRule" id="PRU00176"/>
    </source>
</evidence>
<evidence type="ECO:0000256" key="3">
    <source>
        <dbReference type="SAM" id="MobiDB-lite"/>
    </source>
</evidence>
<reference evidence="5 6" key="2">
    <citation type="submission" date="2019-01" db="EMBL/GenBank/DDBJ databases">
        <title>The decoding of complex shrimp genome reveals the adaptation for benthos swimmer, frequently molting mechanism and breeding impact on genome.</title>
        <authorList>
            <person name="Sun Y."/>
            <person name="Gao Y."/>
            <person name="Yu Y."/>
        </authorList>
    </citation>
    <scope>NUCLEOTIDE SEQUENCE [LARGE SCALE GENOMIC DNA]</scope>
    <source>
        <tissue evidence="5">Muscle</tissue>
    </source>
</reference>
<dbReference type="GO" id="GO:0005654">
    <property type="term" value="C:nucleoplasm"/>
    <property type="evidence" value="ECO:0007669"/>
    <property type="project" value="TreeGrafter"/>
</dbReference>
<evidence type="ECO:0000256" key="1">
    <source>
        <dbReference type="ARBA" id="ARBA00022884"/>
    </source>
</evidence>
<accession>A0A3R7MPF9</accession>
<dbReference type="AlphaFoldDB" id="A0A3R7MPF9"/>
<evidence type="ECO:0000313" key="6">
    <source>
        <dbReference type="Proteomes" id="UP000283509"/>
    </source>
</evidence>
<keyword evidence="6" id="KW-1185">Reference proteome</keyword>
<dbReference type="GO" id="GO:0003723">
    <property type="term" value="F:RNA binding"/>
    <property type="evidence" value="ECO:0007669"/>
    <property type="project" value="UniProtKB-UniRule"/>
</dbReference>
<dbReference type="Gene3D" id="3.30.70.330">
    <property type="match status" value="1"/>
</dbReference>
<evidence type="ECO:0000313" key="5">
    <source>
        <dbReference type="EMBL" id="ROT66769.1"/>
    </source>
</evidence>
<protein>
    <submittedName>
        <fullName evidence="5">Putative splicing factor, arginine/serine-rich 7</fullName>
    </submittedName>
</protein>
<dbReference type="InterPro" id="IPR012677">
    <property type="entry name" value="Nucleotide-bd_a/b_plait_sf"/>
</dbReference>
<dbReference type="InterPro" id="IPR035979">
    <property type="entry name" value="RBD_domain_sf"/>
</dbReference>
<keyword evidence="1 2" id="KW-0694">RNA-binding</keyword>
<dbReference type="PANTHER" id="PTHR32343:SF22">
    <property type="entry name" value="LD29830P"/>
    <property type="match status" value="1"/>
</dbReference>
<dbReference type="STRING" id="6689.A0A3R7MPF9"/>
<reference evidence="5 6" key="1">
    <citation type="submission" date="2018-04" db="EMBL/GenBank/DDBJ databases">
        <authorList>
            <person name="Zhang X."/>
            <person name="Yuan J."/>
            <person name="Li F."/>
            <person name="Xiang J."/>
        </authorList>
    </citation>
    <scope>NUCLEOTIDE SEQUENCE [LARGE SCALE GENOMIC DNA]</scope>
    <source>
        <tissue evidence="5">Muscle</tissue>
    </source>
</reference>
<dbReference type="OrthoDB" id="7763451at2759"/>
<comment type="caution">
    <text evidence="5">The sequence shown here is derived from an EMBL/GenBank/DDBJ whole genome shotgun (WGS) entry which is preliminary data.</text>
</comment>
<feature type="domain" description="RRM" evidence="4">
    <location>
        <begin position="138"/>
        <end position="212"/>
    </location>
</feature>
<feature type="compositionally biased region" description="Basic residues" evidence="3">
    <location>
        <begin position="260"/>
        <end position="301"/>
    </location>
</feature>
<dbReference type="SUPFAM" id="SSF54928">
    <property type="entry name" value="RNA-binding domain, RBD"/>
    <property type="match status" value="2"/>
</dbReference>